<sequence length="198" mass="23574">MGTIILKNEKSPIMIVVWAIILFVSSSFIPFILVSIIHSSFFKNPNQWLFIAPGQGYVTFMAGMFWISFVLFLYVFIQYKYQMKFIRWIALALFSLSIPLFMFGSAHYYYFDENGLHYNELDSFNQTTVYDWSSFKEVKQVYANRPTNNARYLDSYQFIMPDNRHIVVPYGSDLRRNEKRILVKLERSQVKVTDNYYE</sequence>
<name>A0A3D8GNM0_9BACI</name>
<dbReference type="Proteomes" id="UP000257144">
    <property type="component" value="Unassembled WGS sequence"/>
</dbReference>
<evidence type="ECO:0000313" key="2">
    <source>
        <dbReference type="EMBL" id="RDU36073.1"/>
    </source>
</evidence>
<keyword evidence="3" id="KW-1185">Reference proteome</keyword>
<evidence type="ECO:0000313" key="3">
    <source>
        <dbReference type="Proteomes" id="UP000257144"/>
    </source>
</evidence>
<gene>
    <name evidence="2" type="ORF">DRW41_15930</name>
</gene>
<reference evidence="2 3" key="1">
    <citation type="submission" date="2018-07" db="EMBL/GenBank/DDBJ databases">
        <title>Bacillus sp. YLB-04 draft genome sequence.</title>
        <authorList>
            <person name="Yu L."/>
            <person name="Tang X."/>
        </authorList>
    </citation>
    <scope>NUCLEOTIDE SEQUENCE [LARGE SCALE GENOMIC DNA]</scope>
    <source>
        <strain evidence="2 3">YLB-04</strain>
    </source>
</reference>
<feature type="transmembrane region" description="Helical" evidence="1">
    <location>
        <begin position="57"/>
        <end position="77"/>
    </location>
</feature>
<dbReference type="EMBL" id="QNQT01000007">
    <property type="protein sequence ID" value="RDU36073.1"/>
    <property type="molecule type" value="Genomic_DNA"/>
</dbReference>
<dbReference type="AlphaFoldDB" id="A0A3D8GNM0"/>
<comment type="caution">
    <text evidence="2">The sequence shown here is derived from an EMBL/GenBank/DDBJ whole genome shotgun (WGS) entry which is preliminary data.</text>
</comment>
<keyword evidence="1" id="KW-0812">Transmembrane</keyword>
<dbReference type="RefSeq" id="WP_115453001.1">
    <property type="nucleotide sequence ID" value="NZ_QNQT01000007.1"/>
</dbReference>
<proteinExistence type="predicted"/>
<keyword evidence="1" id="KW-1133">Transmembrane helix</keyword>
<keyword evidence="1" id="KW-0472">Membrane</keyword>
<dbReference type="OrthoDB" id="2449392at2"/>
<feature type="transmembrane region" description="Helical" evidence="1">
    <location>
        <begin position="89"/>
        <end position="111"/>
    </location>
</feature>
<protein>
    <submittedName>
        <fullName evidence="2">Uncharacterized protein</fullName>
    </submittedName>
</protein>
<accession>A0A3D8GNM0</accession>
<feature type="transmembrane region" description="Helical" evidence="1">
    <location>
        <begin position="12"/>
        <end position="37"/>
    </location>
</feature>
<evidence type="ECO:0000256" key="1">
    <source>
        <dbReference type="SAM" id="Phobius"/>
    </source>
</evidence>
<organism evidence="2 3">
    <name type="scientific">Neobacillus piezotolerans</name>
    <dbReference type="NCBI Taxonomy" id="2259171"/>
    <lineage>
        <taxon>Bacteria</taxon>
        <taxon>Bacillati</taxon>
        <taxon>Bacillota</taxon>
        <taxon>Bacilli</taxon>
        <taxon>Bacillales</taxon>
        <taxon>Bacillaceae</taxon>
        <taxon>Neobacillus</taxon>
    </lineage>
</organism>